<feature type="binding site" evidence="10">
    <location>
        <position position="165"/>
    </location>
    <ligand>
        <name>a divalent metal cation</name>
        <dbReference type="ChEBI" id="CHEBI:60240"/>
        <note>ligand shared between dimeric partners</note>
    </ligand>
</feature>
<dbReference type="InterPro" id="IPR005255">
    <property type="entry name" value="PdxA_fam"/>
</dbReference>
<comment type="function">
    <text evidence="10">Catalyzes the NAD(P)-dependent oxidation of 4-(phosphooxy)-L-threonine (HTP) into 2-amino-3-oxo-4-(phosphooxy)butyric acid which spontaneously decarboxylates to form 3-amino-2-oxopropyl phosphate (AHAP).</text>
</comment>
<comment type="miscellaneous">
    <text evidence="10">The active site is located at the dimer interface.</text>
</comment>
<feature type="binding site" evidence="10">
    <location>
        <position position="265"/>
    </location>
    <ligand>
        <name>a divalent metal cation</name>
        <dbReference type="ChEBI" id="CHEBI:60240"/>
        <note>ligand shared between dimeric partners</note>
    </ligand>
</feature>
<feature type="binding site" evidence="10">
    <location>
        <position position="133"/>
    </location>
    <ligand>
        <name>substrate</name>
    </ligand>
</feature>
<comment type="similarity">
    <text evidence="10">Belongs to the PdxA family.</text>
</comment>
<dbReference type="NCBIfam" id="TIGR00557">
    <property type="entry name" value="pdxA"/>
    <property type="match status" value="1"/>
</dbReference>
<keyword evidence="3 10" id="KW-0862">Zinc</keyword>
<dbReference type="InterPro" id="IPR037510">
    <property type="entry name" value="PdxA"/>
</dbReference>
<organism evidence="11 12">
    <name type="scientific">Salinisphaera hydrothermalis (strain C41B8)</name>
    <dbReference type="NCBI Taxonomy" id="1304275"/>
    <lineage>
        <taxon>Bacteria</taxon>
        <taxon>Pseudomonadati</taxon>
        <taxon>Pseudomonadota</taxon>
        <taxon>Gammaproteobacteria</taxon>
        <taxon>Salinisphaerales</taxon>
        <taxon>Salinisphaeraceae</taxon>
        <taxon>Salinisphaera</taxon>
    </lineage>
</organism>
<dbReference type="UniPathway" id="UPA00244">
    <property type="reaction ID" value="UER00312"/>
</dbReference>
<feature type="binding site" evidence="10">
    <location>
        <position position="291"/>
    </location>
    <ligand>
        <name>substrate</name>
    </ligand>
</feature>
<dbReference type="eggNOG" id="COG1995">
    <property type="taxonomic scope" value="Bacteria"/>
</dbReference>
<name>A0A084IGN6_SALHC</name>
<dbReference type="GO" id="GO:0005737">
    <property type="term" value="C:cytoplasm"/>
    <property type="evidence" value="ECO:0007669"/>
    <property type="project" value="UniProtKB-SubCell"/>
</dbReference>
<sequence>MPRLLLTPGEPAGIGPDLAVRIAQHAHAAEIVAVADPALLRERAAHIGLPLQLDPVDYGAAPAPQCAGRLRIDPIPLTRPATAGRLEPDNAPYVLATLDRAVDLCRRRSADALVTGPVNKAVINQAGFAFTGHTGYLAARCESPAPVMMLTTDDGSLRVTLATVHIPLAAVPSAINDTDLAHTLDTIHTELAARFGIACPRILVAGLNPHAGENGYLGHEEIDIIGPAVEAARARGIDAVGPLPADTLFTRHHLANADVVLAMYHDQGLPVIKHLGFSRTVNVSLGLPIVRTSVDHGTALELAGTDRVDCGSLEAALKIASHMVASSHGA</sequence>
<evidence type="ECO:0000256" key="8">
    <source>
        <dbReference type="ARBA" id="ARBA00023096"/>
    </source>
</evidence>
<evidence type="ECO:0000256" key="6">
    <source>
        <dbReference type="ARBA" id="ARBA00023002"/>
    </source>
</evidence>
<dbReference type="PANTHER" id="PTHR30004">
    <property type="entry name" value="4-HYDROXYTHREONINE-4-PHOSPHATE DEHYDROGENASE"/>
    <property type="match status" value="1"/>
</dbReference>
<protein>
    <recommendedName>
        <fullName evidence="10">4-hydroxythreonine-4-phosphate dehydrogenase</fullName>
        <ecNumber evidence="10">1.1.1.262</ecNumber>
    </recommendedName>
    <alternativeName>
        <fullName evidence="10">4-(phosphohydroxy)-L-threonine dehydrogenase</fullName>
    </alternativeName>
</protein>
<keyword evidence="12" id="KW-1185">Reference proteome</keyword>
<proteinExistence type="inferred from homology"/>
<dbReference type="EC" id="1.1.1.262" evidence="10"/>
<evidence type="ECO:0000256" key="1">
    <source>
        <dbReference type="ARBA" id="ARBA00022490"/>
    </source>
</evidence>
<feature type="binding site" evidence="10">
    <location>
        <position position="210"/>
    </location>
    <ligand>
        <name>a divalent metal cation</name>
        <dbReference type="ChEBI" id="CHEBI:60240"/>
        <note>ligand shared between dimeric partners</note>
    </ligand>
</feature>
<dbReference type="SUPFAM" id="SSF53659">
    <property type="entry name" value="Isocitrate/Isopropylmalate dehydrogenase-like"/>
    <property type="match status" value="1"/>
</dbReference>
<dbReference type="GO" id="GO:0051287">
    <property type="term" value="F:NAD binding"/>
    <property type="evidence" value="ECO:0007669"/>
    <property type="project" value="InterPro"/>
</dbReference>
<comment type="subcellular location">
    <subcellularLocation>
        <location evidence="10">Cytoplasm</location>
    </subcellularLocation>
</comment>
<gene>
    <name evidence="10" type="primary">pdxA</name>
    <name evidence="11" type="ORF">C41B8_17633</name>
</gene>
<dbReference type="PANTHER" id="PTHR30004:SF5">
    <property type="entry name" value="4-HYDROXYTHREONINE-4-PHOSPHATE DEHYDROGENASE"/>
    <property type="match status" value="1"/>
</dbReference>
<dbReference type="GO" id="GO:0008270">
    <property type="term" value="F:zinc ion binding"/>
    <property type="evidence" value="ECO:0007669"/>
    <property type="project" value="UniProtKB-UniRule"/>
</dbReference>
<dbReference type="GO" id="GO:0050897">
    <property type="term" value="F:cobalt ion binding"/>
    <property type="evidence" value="ECO:0007669"/>
    <property type="project" value="UniProtKB-UniRule"/>
</dbReference>
<evidence type="ECO:0000313" key="12">
    <source>
        <dbReference type="Proteomes" id="UP000028302"/>
    </source>
</evidence>
<comment type="subunit">
    <text evidence="10">Homodimer.</text>
</comment>
<comment type="pathway">
    <text evidence="10">Cofactor biosynthesis; pyridoxine 5'-phosphate biosynthesis; pyridoxine 5'-phosphate from D-erythrose 4-phosphate: step 4/5.</text>
</comment>
<keyword evidence="9 10" id="KW-0170">Cobalt</keyword>
<feature type="binding site" evidence="10">
    <location>
        <position position="282"/>
    </location>
    <ligand>
        <name>substrate</name>
    </ligand>
</feature>
<keyword evidence="5 10" id="KW-0521">NADP</keyword>
<comment type="cofactor">
    <cofactor evidence="10">
        <name>Zn(2+)</name>
        <dbReference type="ChEBI" id="CHEBI:29105"/>
    </cofactor>
    <cofactor evidence="10">
        <name>Mg(2+)</name>
        <dbReference type="ChEBI" id="CHEBI:18420"/>
    </cofactor>
    <cofactor evidence="10">
        <name>Co(2+)</name>
        <dbReference type="ChEBI" id="CHEBI:48828"/>
    </cofactor>
    <text evidence="10">Binds 1 divalent metal cation per subunit. Can use ions such as Zn(2+), Mg(2+) or Co(2+).</text>
</comment>
<evidence type="ECO:0000256" key="10">
    <source>
        <dbReference type="HAMAP-Rule" id="MF_00536"/>
    </source>
</evidence>
<dbReference type="EMBL" id="APNK01000047">
    <property type="protein sequence ID" value="KEZ75870.1"/>
    <property type="molecule type" value="Genomic_DNA"/>
</dbReference>
<dbReference type="STRING" id="1304275.C41B8_17633"/>
<keyword evidence="1 10" id="KW-0963">Cytoplasm</keyword>
<evidence type="ECO:0000256" key="9">
    <source>
        <dbReference type="ARBA" id="ARBA00023285"/>
    </source>
</evidence>
<dbReference type="GO" id="GO:0050570">
    <property type="term" value="F:4-hydroxythreonine-4-phosphate dehydrogenase activity"/>
    <property type="evidence" value="ECO:0007669"/>
    <property type="project" value="UniProtKB-UniRule"/>
</dbReference>
<evidence type="ECO:0000256" key="2">
    <source>
        <dbReference type="ARBA" id="ARBA00022723"/>
    </source>
</evidence>
<dbReference type="HAMAP" id="MF_00536">
    <property type="entry name" value="PdxA"/>
    <property type="match status" value="1"/>
</dbReference>
<keyword evidence="2 10" id="KW-0479">Metal-binding</keyword>
<reference evidence="11 12" key="1">
    <citation type="submission" date="2013-03" db="EMBL/GenBank/DDBJ databases">
        <title>Salinisphaera hydrothermalis C41B8 Genome Sequencing.</title>
        <authorList>
            <person name="Li C."/>
            <person name="Lai Q."/>
            <person name="Shao Z."/>
        </authorList>
    </citation>
    <scope>NUCLEOTIDE SEQUENCE [LARGE SCALE GENOMIC DNA]</scope>
    <source>
        <strain evidence="11 12">C41B8</strain>
    </source>
</reference>
<comment type="caution">
    <text evidence="11">The sequence shown here is derived from an EMBL/GenBank/DDBJ whole genome shotgun (WGS) entry which is preliminary data.</text>
</comment>
<dbReference type="PATRIC" id="fig|1304275.5.peg.3607"/>
<evidence type="ECO:0000256" key="5">
    <source>
        <dbReference type="ARBA" id="ARBA00022857"/>
    </source>
</evidence>
<accession>A0A084IGN6</accession>
<dbReference type="Proteomes" id="UP000028302">
    <property type="component" value="Unassembled WGS sequence"/>
</dbReference>
<keyword evidence="7 10" id="KW-0520">NAD</keyword>
<dbReference type="AlphaFoldDB" id="A0A084IGN6"/>
<evidence type="ECO:0000313" key="11">
    <source>
        <dbReference type="EMBL" id="KEZ75870.1"/>
    </source>
</evidence>
<evidence type="ECO:0000256" key="7">
    <source>
        <dbReference type="ARBA" id="ARBA00023027"/>
    </source>
</evidence>
<keyword evidence="8 10" id="KW-0664">Pyridoxine biosynthesis</keyword>
<dbReference type="GO" id="GO:0042823">
    <property type="term" value="P:pyridoxal phosphate biosynthetic process"/>
    <property type="evidence" value="ECO:0007669"/>
    <property type="project" value="UniProtKB-UniRule"/>
</dbReference>
<dbReference type="GO" id="GO:0000287">
    <property type="term" value="F:magnesium ion binding"/>
    <property type="evidence" value="ECO:0007669"/>
    <property type="project" value="UniProtKB-UniRule"/>
</dbReference>
<comment type="catalytic activity">
    <reaction evidence="10">
        <text>4-(phosphooxy)-L-threonine + NAD(+) = 3-amino-2-oxopropyl phosphate + CO2 + NADH</text>
        <dbReference type="Rhea" id="RHEA:32275"/>
        <dbReference type="ChEBI" id="CHEBI:16526"/>
        <dbReference type="ChEBI" id="CHEBI:57279"/>
        <dbReference type="ChEBI" id="CHEBI:57540"/>
        <dbReference type="ChEBI" id="CHEBI:57945"/>
        <dbReference type="ChEBI" id="CHEBI:58452"/>
        <dbReference type="EC" id="1.1.1.262"/>
    </reaction>
</comment>
<keyword evidence="6 10" id="KW-0560">Oxidoreductase</keyword>
<evidence type="ECO:0000256" key="4">
    <source>
        <dbReference type="ARBA" id="ARBA00022842"/>
    </source>
</evidence>
<dbReference type="GO" id="GO:0008615">
    <property type="term" value="P:pyridoxine biosynthetic process"/>
    <property type="evidence" value="ECO:0007669"/>
    <property type="project" value="UniProtKB-UniRule"/>
</dbReference>
<dbReference type="Pfam" id="PF04166">
    <property type="entry name" value="PdxA"/>
    <property type="match status" value="1"/>
</dbReference>
<dbReference type="Gene3D" id="3.40.718.10">
    <property type="entry name" value="Isopropylmalate Dehydrogenase"/>
    <property type="match status" value="1"/>
</dbReference>
<evidence type="ECO:0000256" key="3">
    <source>
        <dbReference type="ARBA" id="ARBA00022833"/>
    </source>
</evidence>
<keyword evidence="4 10" id="KW-0460">Magnesium</keyword>
<feature type="binding site" evidence="10">
    <location>
        <position position="273"/>
    </location>
    <ligand>
        <name>substrate</name>
    </ligand>
</feature>
<feature type="binding site" evidence="10">
    <location>
        <position position="134"/>
    </location>
    <ligand>
        <name>substrate</name>
    </ligand>
</feature>